<proteinExistence type="predicted"/>
<comment type="cofactor">
    <cofactor evidence="2">
        <name>Ca(2+)</name>
        <dbReference type="ChEBI" id="CHEBI:29108"/>
    </cofactor>
</comment>
<protein>
    <recommendedName>
        <fullName evidence="4">beta-galactosidase</fullName>
        <ecNumber evidence="4">3.2.1.23</ecNumber>
    </recommendedName>
</protein>
<dbReference type="PANTHER" id="PTHR46323:SF2">
    <property type="entry name" value="BETA-GALACTOSIDASE"/>
    <property type="match status" value="1"/>
</dbReference>
<dbReference type="Pfam" id="PF02929">
    <property type="entry name" value="Bgal_small_N"/>
    <property type="match status" value="1"/>
</dbReference>
<sequence length="269" mass="30055">MSIVIDKSNGALASYKKGSVELLGQSLLPHFTRPQTDNDRKGWKTHRVLKQWYENEPILKSVEAINIGGQDGVLSTYSLISDSVQIAVFYSADKNGTIKVDYTLKADQALPNIPKIGMQAGINKAFTNINYFGLGPLENYIDRRYGFDAGVYQSDIYSFMEPYVVPQENGNRTDVRWLSLSKPKSKTGLTIVADSLLSMSAWPYTEKNIAEAKHTNKLNPAEYITLNIDLIQMGVGGNDSWSPVAAPLDQYQIGPGNYKYSFYIRPIEH</sequence>
<evidence type="ECO:0000256" key="3">
    <source>
        <dbReference type="ARBA" id="ARBA00011245"/>
    </source>
</evidence>
<evidence type="ECO:0000313" key="10">
    <source>
        <dbReference type="Proteomes" id="UP001202248"/>
    </source>
</evidence>
<dbReference type="PANTHER" id="PTHR46323">
    <property type="entry name" value="BETA-GALACTOSIDASE"/>
    <property type="match status" value="1"/>
</dbReference>
<dbReference type="SMART" id="SM01038">
    <property type="entry name" value="Bgal_small_N"/>
    <property type="match status" value="1"/>
</dbReference>
<evidence type="ECO:0000313" key="9">
    <source>
        <dbReference type="EMBL" id="MCH5597847.1"/>
    </source>
</evidence>
<organism evidence="9 10">
    <name type="scientific">Niabella ginsengisoli</name>
    <dbReference type="NCBI Taxonomy" id="522298"/>
    <lineage>
        <taxon>Bacteria</taxon>
        <taxon>Pseudomonadati</taxon>
        <taxon>Bacteroidota</taxon>
        <taxon>Chitinophagia</taxon>
        <taxon>Chitinophagales</taxon>
        <taxon>Chitinophagaceae</taxon>
        <taxon>Niabella</taxon>
    </lineage>
</organism>
<dbReference type="Gene3D" id="2.70.98.10">
    <property type="match status" value="1"/>
</dbReference>
<comment type="caution">
    <text evidence="9">The sequence shown here is derived from an EMBL/GenBank/DDBJ whole genome shotgun (WGS) entry which is preliminary data.</text>
</comment>
<comment type="subunit">
    <text evidence="3">Monomer.</text>
</comment>
<keyword evidence="7" id="KW-0326">Glycosidase</keyword>
<dbReference type="InterPro" id="IPR050347">
    <property type="entry name" value="Bact_Beta-galactosidase"/>
</dbReference>
<evidence type="ECO:0000259" key="8">
    <source>
        <dbReference type="SMART" id="SM01038"/>
    </source>
</evidence>
<dbReference type="InterPro" id="IPR011013">
    <property type="entry name" value="Gal_mutarotase_sf_dom"/>
</dbReference>
<evidence type="ECO:0000256" key="6">
    <source>
        <dbReference type="ARBA" id="ARBA00022837"/>
    </source>
</evidence>
<dbReference type="SUPFAM" id="SSF74650">
    <property type="entry name" value="Galactose mutarotase-like"/>
    <property type="match status" value="1"/>
</dbReference>
<gene>
    <name evidence="9" type="ORF">MKP09_07990</name>
</gene>
<keyword evidence="6" id="KW-0106">Calcium</keyword>
<accession>A0ABS9SHJ6</accession>
<comment type="catalytic activity">
    <reaction evidence="1">
        <text>Hydrolysis of terminal non-reducing beta-D-galactose residues in beta-D-galactosides.</text>
        <dbReference type="EC" id="3.2.1.23"/>
    </reaction>
</comment>
<keyword evidence="10" id="KW-1185">Reference proteome</keyword>
<evidence type="ECO:0000256" key="1">
    <source>
        <dbReference type="ARBA" id="ARBA00001412"/>
    </source>
</evidence>
<dbReference type="EC" id="3.2.1.23" evidence="4"/>
<evidence type="ECO:0000256" key="7">
    <source>
        <dbReference type="ARBA" id="ARBA00023295"/>
    </source>
</evidence>
<dbReference type="InterPro" id="IPR014718">
    <property type="entry name" value="GH-type_carb-bd"/>
</dbReference>
<evidence type="ECO:0000256" key="4">
    <source>
        <dbReference type="ARBA" id="ARBA00012756"/>
    </source>
</evidence>
<dbReference type="EMBL" id="JAKWBL010000001">
    <property type="protein sequence ID" value="MCH5597847.1"/>
    <property type="molecule type" value="Genomic_DNA"/>
</dbReference>
<reference evidence="9 10" key="1">
    <citation type="submission" date="2022-02" db="EMBL/GenBank/DDBJ databases">
        <authorList>
            <person name="Min J."/>
        </authorList>
    </citation>
    <scope>NUCLEOTIDE SEQUENCE [LARGE SCALE GENOMIC DNA]</scope>
    <source>
        <strain evidence="9 10">GR10-1</strain>
    </source>
</reference>
<dbReference type="InterPro" id="IPR004199">
    <property type="entry name" value="B-gal_small/dom_5"/>
</dbReference>
<evidence type="ECO:0000256" key="5">
    <source>
        <dbReference type="ARBA" id="ARBA00022801"/>
    </source>
</evidence>
<dbReference type="RefSeq" id="WP_240827205.1">
    <property type="nucleotide sequence ID" value="NZ_JAKWBL010000001.1"/>
</dbReference>
<name>A0ABS9SHJ6_9BACT</name>
<dbReference type="Proteomes" id="UP001202248">
    <property type="component" value="Unassembled WGS sequence"/>
</dbReference>
<feature type="domain" description="Beta galactosidase small chain/" evidence="8">
    <location>
        <begin position="2"/>
        <end position="265"/>
    </location>
</feature>
<keyword evidence="5" id="KW-0378">Hydrolase</keyword>
<evidence type="ECO:0000256" key="2">
    <source>
        <dbReference type="ARBA" id="ARBA00001913"/>
    </source>
</evidence>